<dbReference type="RefSeq" id="WP_093451967.1">
    <property type="nucleotide sequence ID" value="NZ_BAABWI010000004.1"/>
</dbReference>
<organism evidence="2 3">
    <name type="scientific">Pseudooceanicola nitratireducens</name>
    <dbReference type="NCBI Taxonomy" id="517719"/>
    <lineage>
        <taxon>Bacteria</taxon>
        <taxon>Pseudomonadati</taxon>
        <taxon>Pseudomonadota</taxon>
        <taxon>Alphaproteobacteria</taxon>
        <taxon>Rhodobacterales</taxon>
        <taxon>Paracoccaceae</taxon>
        <taxon>Pseudooceanicola</taxon>
    </lineage>
</organism>
<evidence type="ECO:0000313" key="2">
    <source>
        <dbReference type="EMBL" id="SFC61486.1"/>
    </source>
</evidence>
<dbReference type="OrthoDB" id="7870782at2"/>
<dbReference type="AlphaFoldDB" id="A0A1I1KKT4"/>
<protein>
    <submittedName>
        <fullName evidence="2">Uncharacterized protein</fullName>
    </submittedName>
</protein>
<reference evidence="2 3" key="1">
    <citation type="submission" date="2016-10" db="EMBL/GenBank/DDBJ databases">
        <authorList>
            <person name="de Groot N.N."/>
        </authorList>
    </citation>
    <scope>NUCLEOTIDE SEQUENCE [LARGE SCALE GENOMIC DNA]</scope>
    <source>
        <strain evidence="2 3">DSM 29619</strain>
    </source>
</reference>
<feature type="compositionally biased region" description="Basic and acidic residues" evidence="1">
    <location>
        <begin position="1"/>
        <end position="18"/>
    </location>
</feature>
<dbReference type="Proteomes" id="UP000231644">
    <property type="component" value="Unassembled WGS sequence"/>
</dbReference>
<gene>
    <name evidence="2" type="ORF">SAMN05421762_1544</name>
</gene>
<evidence type="ECO:0000256" key="1">
    <source>
        <dbReference type="SAM" id="MobiDB-lite"/>
    </source>
</evidence>
<name>A0A1I1KKT4_9RHOB</name>
<feature type="region of interest" description="Disordered" evidence="1">
    <location>
        <begin position="1"/>
        <end position="22"/>
    </location>
</feature>
<proteinExistence type="predicted"/>
<keyword evidence="3" id="KW-1185">Reference proteome</keyword>
<accession>A0A1I1KKT4</accession>
<sequence>MTSDELDRATHDLIEDIAGKAPGTRHRDLTRLHEVMGQYSRAGRATPRSLRNLLEVLTTEEVEARFDNMPV</sequence>
<dbReference type="EMBL" id="FOLX01000001">
    <property type="protein sequence ID" value="SFC61486.1"/>
    <property type="molecule type" value="Genomic_DNA"/>
</dbReference>
<evidence type="ECO:0000313" key="3">
    <source>
        <dbReference type="Proteomes" id="UP000231644"/>
    </source>
</evidence>